<sequence>MKTYNYLEVNAGKGIGFALAYVALIVIILSFVFGGFLGLADAVDNFGSSKVLGFLVGIACTAPIFFLMKFIYPKINLTTNDKYVLVNRKNQPDLVINYDQINAIALNAQRLNTLTIYGQSNEVLFHIQPFNNHHFMAELVKEITSKNSYKKSVTQKRMLNTNYDMVVYQRG</sequence>
<organism evidence="2 3">
    <name type="scientific">Pedobacter agri</name>
    <dbReference type="NCBI Taxonomy" id="454586"/>
    <lineage>
        <taxon>Bacteria</taxon>
        <taxon>Pseudomonadati</taxon>
        <taxon>Bacteroidota</taxon>
        <taxon>Sphingobacteriia</taxon>
        <taxon>Sphingobacteriales</taxon>
        <taxon>Sphingobacteriaceae</taxon>
        <taxon>Pedobacter</taxon>
    </lineage>
</organism>
<evidence type="ECO:0000313" key="3">
    <source>
        <dbReference type="Proteomes" id="UP001142592"/>
    </source>
</evidence>
<keyword evidence="1" id="KW-0812">Transmembrane</keyword>
<evidence type="ECO:0000313" key="2">
    <source>
        <dbReference type="EMBL" id="MCX3263818.1"/>
    </source>
</evidence>
<protein>
    <submittedName>
        <fullName evidence="2">Uncharacterized protein</fullName>
    </submittedName>
</protein>
<feature type="transmembrane region" description="Helical" evidence="1">
    <location>
        <begin position="15"/>
        <end position="39"/>
    </location>
</feature>
<dbReference type="RefSeq" id="WP_010601013.1">
    <property type="nucleotide sequence ID" value="NZ_JAPJUH010000001.1"/>
</dbReference>
<keyword evidence="1" id="KW-0472">Membrane</keyword>
<reference evidence="2" key="1">
    <citation type="submission" date="2022-11" db="EMBL/GenBank/DDBJ databases">
        <authorList>
            <person name="Graham C."/>
            <person name="Newman J.D."/>
        </authorList>
    </citation>
    <scope>NUCLEOTIDE SEQUENCE</scope>
    <source>
        <strain evidence="2">DSM 19486</strain>
    </source>
</reference>
<evidence type="ECO:0000256" key="1">
    <source>
        <dbReference type="SAM" id="Phobius"/>
    </source>
</evidence>
<dbReference type="EMBL" id="JAPJUH010000001">
    <property type="protein sequence ID" value="MCX3263818.1"/>
    <property type="molecule type" value="Genomic_DNA"/>
</dbReference>
<keyword evidence="1" id="KW-1133">Transmembrane helix</keyword>
<dbReference type="AlphaFoldDB" id="A0A9X3I8T9"/>
<keyword evidence="3" id="KW-1185">Reference proteome</keyword>
<accession>A0A9X3I8T9</accession>
<name>A0A9X3I8T9_9SPHI</name>
<gene>
    <name evidence="2" type="ORF">OQZ29_03630</name>
</gene>
<feature type="transmembrane region" description="Helical" evidence="1">
    <location>
        <begin position="51"/>
        <end position="72"/>
    </location>
</feature>
<dbReference type="Proteomes" id="UP001142592">
    <property type="component" value="Unassembled WGS sequence"/>
</dbReference>
<comment type="caution">
    <text evidence="2">The sequence shown here is derived from an EMBL/GenBank/DDBJ whole genome shotgun (WGS) entry which is preliminary data.</text>
</comment>
<proteinExistence type="predicted"/>